<dbReference type="InterPro" id="IPR040828">
    <property type="entry name" value="pPIWI_RE_REase"/>
</dbReference>
<dbReference type="Proteomes" id="UP000262621">
    <property type="component" value="Unassembled WGS sequence"/>
</dbReference>
<organism evidence="3 4">
    <name type="scientific">Micromonospora craniellae</name>
    <dbReference type="NCBI Taxonomy" id="2294034"/>
    <lineage>
        <taxon>Bacteria</taxon>
        <taxon>Bacillati</taxon>
        <taxon>Actinomycetota</taxon>
        <taxon>Actinomycetes</taxon>
        <taxon>Micromonosporales</taxon>
        <taxon>Micromonosporaceae</taxon>
        <taxon>Micromonospora</taxon>
    </lineage>
</organism>
<dbReference type="RefSeq" id="WP_117230554.1">
    <property type="nucleotide sequence ID" value="NZ_CP061725.1"/>
</dbReference>
<feature type="domain" description="pPIWI-RE three-gene island" evidence="2">
    <location>
        <begin position="18"/>
        <end position="156"/>
    </location>
</feature>
<evidence type="ECO:0000313" key="4">
    <source>
        <dbReference type="Proteomes" id="UP000262621"/>
    </source>
</evidence>
<name>A0A372FTH8_9ACTN</name>
<dbReference type="Pfam" id="PF18156">
    <property type="entry name" value="pPIWI_RE_Y"/>
    <property type="match status" value="1"/>
</dbReference>
<reference evidence="3 4" key="1">
    <citation type="submission" date="2018-08" db="EMBL/GenBank/DDBJ databases">
        <title>Verrucosispora craniellae sp. nov., isolated from a marine sponge in the South China Sea.</title>
        <authorList>
            <person name="Li L."/>
            <person name="Lin H.W."/>
        </authorList>
    </citation>
    <scope>NUCLEOTIDE SEQUENCE [LARGE SCALE GENOMIC DNA]</scope>
    <source>
        <strain evidence="3 4">LHW63014</strain>
    </source>
</reference>
<evidence type="ECO:0000313" key="3">
    <source>
        <dbReference type="EMBL" id="RFS43830.1"/>
    </source>
</evidence>
<dbReference type="AlphaFoldDB" id="A0A372FTH8"/>
<evidence type="ECO:0000259" key="1">
    <source>
        <dbReference type="Pfam" id="PF18154"/>
    </source>
</evidence>
<dbReference type="InterPro" id="IPR041191">
    <property type="entry name" value="pPIWI_RE_Y"/>
</dbReference>
<comment type="caution">
    <text evidence="3">The sequence shown here is derived from an EMBL/GenBank/DDBJ whole genome shotgun (WGS) entry which is preliminary data.</text>
</comment>
<evidence type="ECO:0008006" key="5">
    <source>
        <dbReference type="Google" id="ProtNLM"/>
    </source>
</evidence>
<sequence length="370" mass="40689">MIDAPSDPSWLPIPRVAVAQLASGILEYAQQTASGDAFRLPYPANLQLALDRLTLLAWHQGAPAPASVVELLQLAQEPFSDWKIDLTGTDVDPDEALLIYGRPTAACEELGSLRGDVEGEIRENALLRAVMDKSRAHNAPQSYIAFRELLIRQPAIAAMELDARLADPDLALLADEVRQAYVEAPPEAMADGVIRTCGGCSGLRLPLDDDRTWVCEDETCPAPGTTGTDHPASEGVWWLRRELRTFITAPGRAELRIADAIGKLGVSVALWPDFDACDIAVFAERPWVADIKAWRNPVRLARRLRERLFTVSPEAERAYVVIGQEQVKAHPRYVARLRKACPQVRPGQRIVAVSEAEFIGAVKRRVEAEA</sequence>
<protein>
    <recommendedName>
        <fullName evidence="5">REase associating with pPIWI RE domain-containing protein</fullName>
    </recommendedName>
</protein>
<dbReference type="Pfam" id="PF18154">
    <property type="entry name" value="pPIWI_RE_REase"/>
    <property type="match status" value="1"/>
</dbReference>
<dbReference type="OrthoDB" id="580959at2"/>
<gene>
    <name evidence="3" type="ORF">D0Q02_25550</name>
</gene>
<feature type="domain" description="REase associating with pPIWI RE" evidence="1">
    <location>
        <begin position="251"/>
        <end position="368"/>
    </location>
</feature>
<dbReference type="EMBL" id="QVFU01000043">
    <property type="protein sequence ID" value="RFS43830.1"/>
    <property type="molecule type" value="Genomic_DNA"/>
</dbReference>
<proteinExistence type="predicted"/>
<keyword evidence="4" id="KW-1185">Reference proteome</keyword>
<accession>A0A372FTH8</accession>
<evidence type="ECO:0000259" key="2">
    <source>
        <dbReference type="Pfam" id="PF18156"/>
    </source>
</evidence>